<dbReference type="Proteomes" id="UP000324222">
    <property type="component" value="Unassembled WGS sequence"/>
</dbReference>
<reference evidence="2 3" key="1">
    <citation type="submission" date="2019-05" db="EMBL/GenBank/DDBJ databases">
        <title>Another draft genome of Portunus trituberculatus and its Hox gene families provides insights of decapod evolution.</title>
        <authorList>
            <person name="Jeong J.-H."/>
            <person name="Song I."/>
            <person name="Kim S."/>
            <person name="Choi T."/>
            <person name="Kim D."/>
            <person name="Ryu S."/>
            <person name="Kim W."/>
        </authorList>
    </citation>
    <scope>NUCLEOTIDE SEQUENCE [LARGE SCALE GENOMIC DNA]</scope>
    <source>
        <tissue evidence="2">Muscle</tissue>
    </source>
</reference>
<proteinExistence type="predicted"/>
<organism evidence="2 3">
    <name type="scientific">Portunus trituberculatus</name>
    <name type="common">Swimming crab</name>
    <name type="synonym">Neptunus trituberculatus</name>
    <dbReference type="NCBI Taxonomy" id="210409"/>
    <lineage>
        <taxon>Eukaryota</taxon>
        <taxon>Metazoa</taxon>
        <taxon>Ecdysozoa</taxon>
        <taxon>Arthropoda</taxon>
        <taxon>Crustacea</taxon>
        <taxon>Multicrustacea</taxon>
        <taxon>Malacostraca</taxon>
        <taxon>Eumalacostraca</taxon>
        <taxon>Eucarida</taxon>
        <taxon>Decapoda</taxon>
        <taxon>Pleocyemata</taxon>
        <taxon>Brachyura</taxon>
        <taxon>Eubrachyura</taxon>
        <taxon>Portunoidea</taxon>
        <taxon>Portunidae</taxon>
        <taxon>Portuninae</taxon>
        <taxon>Portunus</taxon>
    </lineage>
</organism>
<evidence type="ECO:0000256" key="1">
    <source>
        <dbReference type="SAM" id="MobiDB-lite"/>
    </source>
</evidence>
<protein>
    <submittedName>
        <fullName evidence="2">Uncharacterized protein</fullName>
    </submittedName>
</protein>
<feature type="region of interest" description="Disordered" evidence="1">
    <location>
        <begin position="1"/>
        <end position="27"/>
    </location>
</feature>
<evidence type="ECO:0000313" key="3">
    <source>
        <dbReference type="Proteomes" id="UP000324222"/>
    </source>
</evidence>
<comment type="caution">
    <text evidence="2">The sequence shown here is derived from an EMBL/GenBank/DDBJ whole genome shotgun (WGS) entry which is preliminary data.</text>
</comment>
<dbReference type="EMBL" id="VSRR010006839">
    <property type="protein sequence ID" value="MPC45675.1"/>
    <property type="molecule type" value="Genomic_DNA"/>
</dbReference>
<gene>
    <name evidence="2" type="ORF">E2C01_039380</name>
</gene>
<accession>A0A5B7FJJ4</accession>
<name>A0A5B7FJJ4_PORTR</name>
<dbReference type="AlphaFoldDB" id="A0A5B7FJJ4"/>
<evidence type="ECO:0000313" key="2">
    <source>
        <dbReference type="EMBL" id="MPC45675.1"/>
    </source>
</evidence>
<keyword evidence="3" id="KW-1185">Reference proteome</keyword>
<sequence>MPSPGTTARARRHPATTPHRGLPRLSTLPHTMTTWTSLDSQVANSNTGGVSTGEGCLDAKYRQSPGLWFPQPYLHLPLPASLPCRSIYYTPILQPQHPHSIFNTQTQHITSPPT</sequence>